<evidence type="ECO:0000313" key="2">
    <source>
        <dbReference type="Proteomes" id="UP000733379"/>
    </source>
</evidence>
<dbReference type="InterPro" id="IPR006764">
    <property type="entry name" value="SAM_dep_MeTrfase_SAV2177_type"/>
</dbReference>
<dbReference type="GO" id="GO:0032259">
    <property type="term" value="P:methylation"/>
    <property type="evidence" value="ECO:0007669"/>
    <property type="project" value="UniProtKB-KW"/>
</dbReference>
<comment type="caution">
    <text evidence="1">The sequence shown here is derived from an EMBL/GenBank/DDBJ whole genome shotgun (WGS) entry which is preliminary data.</text>
</comment>
<gene>
    <name evidence="1" type="ORF">KO481_37150</name>
</gene>
<sequence>MSTPLPDWLPEDIDPETPSVARIYDYILGGFANFEVDRAIADGLARTDPDLIATTRAYRAFLRRVVKHLVAEAGVRQFLDLGSGIPTAGNVHEIAHAIDPRVRVAYVDIDPVAVAIGRQLLTGDSRLTAMRGDITRIEPILDDPAVTGLLDFTEPVAVLMLGVLHVIPDRAGPHAIIDRIRERLSAGSYLAISHACNEGPPELVAKINTVTRSTSTAAVLRSRAEIATLFDGFDLIEPGLVDLPRWNPDEIPDDIPATLALGGVAGLATRP</sequence>
<dbReference type="RefSeq" id="WP_215923224.1">
    <property type="nucleotide sequence ID" value="NZ_JAHKNI010000019.1"/>
</dbReference>
<dbReference type="PIRSF" id="PIRSF017393">
    <property type="entry name" value="MTase_SAV2177"/>
    <property type="match status" value="1"/>
</dbReference>
<proteinExistence type="predicted"/>
<accession>A0ABS6BCK1</accession>
<evidence type="ECO:0000313" key="1">
    <source>
        <dbReference type="EMBL" id="MBU3067135.1"/>
    </source>
</evidence>
<dbReference type="SUPFAM" id="SSF53335">
    <property type="entry name" value="S-adenosyl-L-methionine-dependent methyltransferases"/>
    <property type="match status" value="1"/>
</dbReference>
<reference evidence="1 2" key="1">
    <citation type="submission" date="2021-06" db="EMBL/GenBank/DDBJ databases">
        <title>Actinomycetes sequencing.</title>
        <authorList>
            <person name="Shan Q."/>
        </authorList>
    </citation>
    <scope>NUCLEOTIDE SEQUENCE [LARGE SCALE GENOMIC DNA]</scope>
    <source>
        <strain evidence="1 2">NEAU-G5</strain>
    </source>
</reference>
<keyword evidence="1" id="KW-0489">Methyltransferase</keyword>
<dbReference type="EMBL" id="JAHKNI010000019">
    <property type="protein sequence ID" value="MBU3067135.1"/>
    <property type="molecule type" value="Genomic_DNA"/>
</dbReference>
<protein>
    <submittedName>
        <fullName evidence="1">SAM-dependent methyltransferase</fullName>
    </submittedName>
</protein>
<dbReference type="Proteomes" id="UP000733379">
    <property type="component" value="Unassembled WGS sequence"/>
</dbReference>
<dbReference type="Gene3D" id="3.40.50.150">
    <property type="entry name" value="Vaccinia Virus protein VP39"/>
    <property type="match status" value="1"/>
</dbReference>
<dbReference type="Pfam" id="PF04672">
    <property type="entry name" value="Methyltransf_19"/>
    <property type="match status" value="1"/>
</dbReference>
<keyword evidence="2" id="KW-1185">Reference proteome</keyword>
<name>A0ABS6BCK1_9NOCA</name>
<dbReference type="GO" id="GO:0008168">
    <property type="term" value="F:methyltransferase activity"/>
    <property type="evidence" value="ECO:0007669"/>
    <property type="project" value="UniProtKB-KW"/>
</dbReference>
<dbReference type="InterPro" id="IPR029063">
    <property type="entry name" value="SAM-dependent_MTases_sf"/>
</dbReference>
<keyword evidence="1" id="KW-0808">Transferase</keyword>
<organism evidence="1 2">
    <name type="scientific">Nocardia albiluteola</name>
    <dbReference type="NCBI Taxonomy" id="2842303"/>
    <lineage>
        <taxon>Bacteria</taxon>
        <taxon>Bacillati</taxon>
        <taxon>Actinomycetota</taxon>
        <taxon>Actinomycetes</taxon>
        <taxon>Mycobacteriales</taxon>
        <taxon>Nocardiaceae</taxon>
        <taxon>Nocardia</taxon>
    </lineage>
</organism>